<evidence type="ECO:0000256" key="2">
    <source>
        <dbReference type="ARBA" id="ARBA00022821"/>
    </source>
</evidence>
<evidence type="ECO:0000259" key="4">
    <source>
        <dbReference type="Pfam" id="PF23598"/>
    </source>
</evidence>
<accession>A0AA86SKV1</accession>
<keyword evidence="1" id="KW-0677">Repeat</keyword>
<dbReference type="Proteomes" id="UP001189624">
    <property type="component" value="Chromosome 3"/>
</dbReference>
<feature type="domain" description="NB-ARC" evidence="3">
    <location>
        <begin position="30"/>
        <end position="157"/>
    </location>
</feature>
<proteinExistence type="predicted"/>
<evidence type="ECO:0008006" key="7">
    <source>
        <dbReference type="Google" id="ProtNLM"/>
    </source>
</evidence>
<sequence length="670" mass="76580">MEEMALPMNRPFGVPEKPGFTVGLDVPFTKLKMELLSEPASIILLTGFGGSGKTTLATKLCWDTQIMGKFKENILFFTFSRAPKLKIIVERLFEHCGDQVPEFQSDEDAVTQLGLLLRKTDATPVLLVLDDVWPGSEAIVEKFKVQISSYKILVTSRVSFPRFGTPLILKPLVHEDAITLFHHHALFKKSSSYILDEDLVQKVVTHCKGLPLAIKVIGRSLSNRPYELLQRMVEELSQGHSILDSNTELLTSLQKILDILGDNSIIKECFMDLALFPEDHRIPVAVLVDIWVELYGLDNSGIEVMAIVNKLDSMNLANIFVTRKNTSDIDNYYYNNHFVILHDILRDLAIYQSTQEQTEQRKRLMIDMNENKPEWWRREKQQGIMICARTLSISTDETFTSYWSHLLPAQTEALILNLRANQYSFSEFLKEMSKLKVLIVVKYGSHPCEIINFELLGSLNNLKRIRLERIFIPSYYILKNLKKLSLYLCNTRQAFENHNMLISDAFPNLEDLSIDYCKHIVGLPKGLCDITSLKMLSITNCHKLSALPQEIGNLVNLTLLRLSSCTDLEGIPNSIVKLSNLRHMDISNCISLHNLPEDFGNLCNLRNLYMTSCARCELPPSIVNLKNLKEVVCDEETAASWEPFKHMLPYLKIYTPELDVNLNWLHAMHF</sequence>
<dbReference type="PRINTS" id="PR00364">
    <property type="entry name" value="DISEASERSIST"/>
</dbReference>
<evidence type="ECO:0000313" key="6">
    <source>
        <dbReference type="Proteomes" id="UP001189624"/>
    </source>
</evidence>
<dbReference type="Gene3D" id="1.10.8.430">
    <property type="entry name" value="Helical domain of apoptotic protease-activating factors"/>
    <property type="match status" value="1"/>
</dbReference>
<dbReference type="Gene3D" id="1.10.10.10">
    <property type="entry name" value="Winged helix-like DNA-binding domain superfamily/Winged helix DNA-binding domain"/>
    <property type="match status" value="1"/>
</dbReference>
<dbReference type="PANTHER" id="PTHR36766:SF21">
    <property type="entry name" value="NB-ARC DOMAIN DISEASE RESISTANCE PROTEIN"/>
    <property type="match status" value="1"/>
</dbReference>
<dbReference type="Gene3D" id="3.80.10.10">
    <property type="entry name" value="Ribonuclease Inhibitor"/>
    <property type="match status" value="1"/>
</dbReference>
<keyword evidence="2" id="KW-0611">Plant defense</keyword>
<dbReference type="GO" id="GO:0043531">
    <property type="term" value="F:ADP binding"/>
    <property type="evidence" value="ECO:0007669"/>
    <property type="project" value="InterPro"/>
</dbReference>
<dbReference type="PANTHER" id="PTHR36766">
    <property type="entry name" value="PLANT BROAD-SPECTRUM MILDEW RESISTANCE PROTEIN RPW8"/>
    <property type="match status" value="1"/>
</dbReference>
<dbReference type="Pfam" id="PF00931">
    <property type="entry name" value="NB-ARC"/>
    <property type="match status" value="1"/>
</dbReference>
<evidence type="ECO:0000259" key="3">
    <source>
        <dbReference type="Pfam" id="PF00931"/>
    </source>
</evidence>
<dbReference type="SUPFAM" id="SSF52058">
    <property type="entry name" value="L domain-like"/>
    <property type="match status" value="1"/>
</dbReference>
<evidence type="ECO:0000313" key="5">
    <source>
        <dbReference type="EMBL" id="CAJ1942729.1"/>
    </source>
</evidence>
<dbReference type="InterPro" id="IPR042197">
    <property type="entry name" value="Apaf_helical"/>
</dbReference>
<dbReference type="Gene3D" id="3.40.50.300">
    <property type="entry name" value="P-loop containing nucleotide triphosphate hydrolases"/>
    <property type="match status" value="1"/>
</dbReference>
<dbReference type="GO" id="GO:0006952">
    <property type="term" value="P:defense response"/>
    <property type="evidence" value="ECO:0007669"/>
    <property type="project" value="UniProtKB-KW"/>
</dbReference>
<dbReference type="InterPro" id="IPR027417">
    <property type="entry name" value="P-loop_NTPase"/>
</dbReference>
<keyword evidence="6" id="KW-1185">Reference proteome</keyword>
<gene>
    <name evidence="5" type="ORF">AYBTSS11_LOCUS10991</name>
</gene>
<dbReference type="SUPFAM" id="SSF52540">
    <property type="entry name" value="P-loop containing nucleoside triphosphate hydrolases"/>
    <property type="match status" value="1"/>
</dbReference>
<reference evidence="5" key="1">
    <citation type="submission" date="2023-10" db="EMBL/GenBank/DDBJ databases">
        <authorList>
            <person name="Domelevo Entfellner J.-B."/>
        </authorList>
    </citation>
    <scope>NUCLEOTIDE SEQUENCE</scope>
</reference>
<dbReference type="InterPro" id="IPR055414">
    <property type="entry name" value="LRR_R13L4/SHOC2-like"/>
</dbReference>
<dbReference type="InterPro" id="IPR032675">
    <property type="entry name" value="LRR_dom_sf"/>
</dbReference>
<dbReference type="EMBL" id="OY731400">
    <property type="protein sequence ID" value="CAJ1942729.1"/>
    <property type="molecule type" value="Genomic_DNA"/>
</dbReference>
<dbReference type="Gramene" id="rna-AYBTSS11_LOCUS10991">
    <property type="protein sequence ID" value="CAJ1942729.1"/>
    <property type="gene ID" value="gene-AYBTSS11_LOCUS10991"/>
</dbReference>
<organism evidence="5 6">
    <name type="scientific">Sphenostylis stenocarpa</name>
    <dbReference type="NCBI Taxonomy" id="92480"/>
    <lineage>
        <taxon>Eukaryota</taxon>
        <taxon>Viridiplantae</taxon>
        <taxon>Streptophyta</taxon>
        <taxon>Embryophyta</taxon>
        <taxon>Tracheophyta</taxon>
        <taxon>Spermatophyta</taxon>
        <taxon>Magnoliopsida</taxon>
        <taxon>eudicotyledons</taxon>
        <taxon>Gunneridae</taxon>
        <taxon>Pentapetalae</taxon>
        <taxon>rosids</taxon>
        <taxon>fabids</taxon>
        <taxon>Fabales</taxon>
        <taxon>Fabaceae</taxon>
        <taxon>Papilionoideae</taxon>
        <taxon>50 kb inversion clade</taxon>
        <taxon>NPAAA clade</taxon>
        <taxon>indigoferoid/millettioid clade</taxon>
        <taxon>Phaseoleae</taxon>
        <taxon>Sphenostylis</taxon>
    </lineage>
</organism>
<protein>
    <recommendedName>
        <fullName evidence="7">Disease resistance protein</fullName>
    </recommendedName>
</protein>
<dbReference type="InterPro" id="IPR002182">
    <property type="entry name" value="NB-ARC"/>
</dbReference>
<dbReference type="Pfam" id="PF23598">
    <property type="entry name" value="LRR_14"/>
    <property type="match status" value="1"/>
</dbReference>
<feature type="domain" description="Disease resistance R13L4/SHOC-2-like LRR" evidence="4">
    <location>
        <begin position="503"/>
        <end position="630"/>
    </location>
</feature>
<dbReference type="InterPro" id="IPR036388">
    <property type="entry name" value="WH-like_DNA-bd_sf"/>
</dbReference>
<evidence type="ECO:0000256" key="1">
    <source>
        <dbReference type="ARBA" id="ARBA00022737"/>
    </source>
</evidence>
<dbReference type="AlphaFoldDB" id="A0AA86SKV1"/>
<name>A0AA86SKV1_9FABA</name>